<dbReference type="OrthoDB" id="671595at2759"/>
<proteinExistence type="inferred from homology"/>
<evidence type="ECO:0000256" key="5">
    <source>
        <dbReference type="ARBA" id="ARBA00022729"/>
    </source>
</evidence>
<dbReference type="InterPro" id="IPR042185">
    <property type="entry name" value="Serpin_sf_2"/>
</dbReference>
<sequence length="1416" mass="161376">MCAGGATRLEGRVRFSSNHQVARRKAEATVKTRSSTSTHPRKQRPEINTNSWAARQERHLSADLRRIYNELGYLNTFKVFKEMAGFTVKEALVIGECHILDRARKPTLELLCLKNLLSKYKALRVSPPEIRLNVLFELKTIKCNNPNGDEDVLEMAIFPTYIMAATEIIGPHLDLVDLTGLISFCHPKNKFDYFQEVLQKIFRVAHETISKVLLFKHLDLDLLFHCKINFCNLIHHTILFKMPRLRELRIELFACQLDDLMDLIYCCRSSLVFVSVNLDLNDFVLPLASELQEKLASLRIFLFRSESKAGVEQLNQFCVRNLPKLQVVQEFASEFCTGEGLPLPDPEERPPAPSNLLHLTVNLDTILPDEEEIHLRFPHITHLKVFQNDEFFPEEVDLKTIDCLLNFSMVEHLDFRLSRPSTFNRILEKFLGTYKYMIKTLSVVSLSPTVKTCNISHIFRQCPNLEKLNFVSYEMEVDWFQPPINHLRELELLVTHITNDRSDLLSFILRPPTLERVKLIGQTENVDDVKNVIRSIRNVDGILRNLKSLVIDMDCPSIGQVKQATFESYVELITCAEKFLKDENLENIKFFMNKLDEYSTLVSSSFKLDIRLKSLIRGILFFLRVREIRVQLNCNVISFLQLIAPAAMDTPFEAVSKGNSEFSRQFYRVVAEAEPGNIVSSPLSCLIALAMAHAGAKGDSIPIIAEGLRLPENMTHALEGLSEVVTQFRRAEKVELSLANKIYVKQDFPILEEFSMALAKYFQVKAENVVFTDPSTADKINKWVSEQTKNKIKNLVDSNFFDDQTRLVLVNATYFKGSWLKPFKTHKTRDRPFFTDENSSVPVPMMFQQREFTYRKLDELDAQLLILPYQGNDMSMAIILPNKKNGLKELEENLANSNLGKLLQSASPLEVTVYLPKFKIETSLDLVDHLTKMGLRHIFSDDVNLTGISTTDDLKVSNVVQKAFIEVSEEGTEAAAATAMCCVRLCSTNFLKDLPTSYKPCLQLAFMTCVIANLMKCSVAFTRPNYNVSFLLLITPPAMDTPFEVVCEGNSEFSREFYRVVAEAESGNFVSSPMSCLIALAMAHAGAKGDSVPIIAKGLRLPENMTQALEGLSEVVKQLRRVEKVQLSFANKIYVKKDFPILKEYSMTLKKYFQVEAENVVFTDPSTADKVNKWVSKQTKYKITNLVDSKFFFDLTWLVLVNAIYFKGQWLKPFSKLSTKNKPFFTDENKYFQVPIMYQETEFPYRKLDELDAQLLIMPYHGDYMSMAIILPNKKNGLKTLEEKLATTNLNRLLQSARLRKVTVFLPKFKIETSLDLVDQLSKMGISHIFSTDVNLTGISTAANLRVSDVVQKAFIEVSEEGTEVADATAVRHRAVSGFIEPEQIPIVNCDHPFVFYVNFKSTYVFGGRVANPANN</sequence>
<dbReference type="InterPro" id="IPR036186">
    <property type="entry name" value="Serpin_sf"/>
</dbReference>
<evidence type="ECO:0000256" key="3">
    <source>
        <dbReference type="ARBA" id="ARBA00022525"/>
    </source>
</evidence>
<dbReference type="PANTHER" id="PTHR11461">
    <property type="entry name" value="SERINE PROTEASE INHIBITOR, SERPIN"/>
    <property type="match status" value="1"/>
</dbReference>
<dbReference type="Gene3D" id="3.30.497.10">
    <property type="entry name" value="Antithrombin, subunit I, domain 2"/>
    <property type="match status" value="2"/>
</dbReference>
<evidence type="ECO:0000256" key="4">
    <source>
        <dbReference type="ARBA" id="ARBA00022690"/>
    </source>
</evidence>
<comment type="caution">
    <text evidence="11">The sequence shown here is derived from an EMBL/GenBank/DDBJ whole genome shotgun (WGS) entry which is preliminary data.</text>
</comment>
<dbReference type="SUPFAM" id="SSF56574">
    <property type="entry name" value="Serpins"/>
    <property type="match status" value="2"/>
</dbReference>
<comment type="similarity">
    <text evidence="2 8">Belongs to the serpin family.</text>
</comment>
<keyword evidence="12" id="KW-1185">Reference proteome</keyword>
<evidence type="ECO:0000256" key="9">
    <source>
        <dbReference type="SAM" id="MobiDB-lite"/>
    </source>
</evidence>
<dbReference type="EMBL" id="CADEPI010000414">
    <property type="protein sequence ID" value="CAB3385440.1"/>
    <property type="molecule type" value="Genomic_DNA"/>
</dbReference>
<reference evidence="11 12" key="1">
    <citation type="submission" date="2020-04" db="EMBL/GenBank/DDBJ databases">
        <authorList>
            <person name="Alioto T."/>
            <person name="Alioto T."/>
            <person name="Gomez Garrido J."/>
        </authorList>
    </citation>
    <scope>NUCLEOTIDE SEQUENCE [LARGE SCALE GENOMIC DNA]</scope>
</reference>
<evidence type="ECO:0000256" key="6">
    <source>
        <dbReference type="ARBA" id="ARBA00022900"/>
    </source>
</evidence>
<accession>A0A8S1DSF0</accession>
<dbReference type="GO" id="GO:0005615">
    <property type="term" value="C:extracellular space"/>
    <property type="evidence" value="ECO:0007669"/>
    <property type="project" value="InterPro"/>
</dbReference>
<gene>
    <name evidence="11" type="ORF">CLODIP_2_CD01289</name>
</gene>
<dbReference type="PROSITE" id="PS00284">
    <property type="entry name" value="SERPIN"/>
    <property type="match status" value="1"/>
</dbReference>
<organism evidence="11 12">
    <name type="scientific">Cloeon dipterum</name>
    <dbReference type="NCBI Taxonomy" id="197152"/>
    <lineage>
        <taxon>Eukaryota</taxon>
        <taxon>Metazoa</taxon>
        <taxon>Ecdysozoa</taxon>
        <taxon>Arthropoda</taxon>
        <taxon>Hexapoda</taxon>
        <taxon>Insecta</taxon>
        <taxon>Pterygota</taxon>
        <taxon>Palaeoptera</taxon>
        <taxon>Ephemeroptera</taxon>
        <taxon>Pisciforma</taxon>
        <taxon>Baetidae</taxon>
        <taxon>Cloeon</taxon>
    </lineage>
</organism>
<feature type="domain" description="Serpin" evidence="10">
    <location>
        <begin position="664"/>
        <end position="1024"/>
    </location>
</feature>
<name>A0A8S1DSF0_9INSE</name>
<keyword evidence="6" id="KW-0722">Serine protease inhibitor</keyword>
<dbReference type="InterPro" id="IPR042178">
    <property type="entry name" value="Serpin_sf_1"/>
</dbReference>
<feature type="domain" description="Serpin" evidence="10">
    <location>
        <begin position="1055"/>
        <end position="1413"/>
    </location>
</feature>
<evidence type="ECO:0000313" key="11">
    <source>
        <dbReference type="EMBL" id="CAB3385440.1"/>
    </source>
</evidence>
<dbReference type="Gene3D" id="2.30.39.10">
    <property type="entry name" value="Alpha-1-antitrypsin, domain 1"/>
    <property type="match status" value="2"/>
</dbReference>
<evidence type="ECO:0000259" key="10">
    <source>
        <dbReference type="SMART" id="SM00093"/>
    </source>
</evidence>
<dbReference type="InterPro" id="IPR000215">
    <property type="entry name" value="Serpin_fam"/>
</dbReference>
<protein>
    <recommendedName>
        <fullName evidence="10">Serpin domain-containing protein</fullName>
    </recommendedName>
</protein>
<dbReference type="Gene3D" id="3.80.10.10">
    <property type="entry name" value="Ribonuclease Inhibitor"/>
    <property type="match status" value="1"/>
</dbReference>
<keyword evidence="3" id="KW-0964">Secreted</keyword>
<evidence type="ECO:0000256" key="8">
    <source>
        <dbReference type="RuleBase" id="RU000411"/>
    </source>
</evidence>
<dbReference type="GO" id="GO:0004867">
    <property type="term" value="F:serine-type endopeptidase inhibitor activity"/>
    <property type="evidence" value="ECO:0007669"/>
    <property type="project" value="UniProtKB-KW"/>
</dbReference>
<dbReference type="InterPro" id="IPR032675">
    <property type="entry name" value="LRR_dom_sf"/>
</dbReference>
<dbReference type="Pfam" id="PF00079">
    <property type="entry name" value="Serpin"/>
    <property type="match status" value="2"/>
</dbReference>
<evidence type="ECO:0000256" key="7">
    <source>
        <dbReference type="ARBA" id="ARBA00023180"/>
    </source>
</evidence>
<dbReference type="InterPro" id="IPR023796">
    <property type="entry name" value="Serpin_dom"/>
</dbReference>
<evidence type="ECO:0000313" key="12">
    <source>
        <dbReference type="Proteomes" id="UP000494165"/>
    </source>
</evidence>
<feature type="region of interest" description="Disordered" evidence="9">
    <location>
        <begin position="16"/>
        <end position="50"/>
    </location>
</feature>
<dbReference type="PANTHER" id="PTHR11461:SF211">
    <property type="entry name" value="GH10112P-RELATED"/>
    <property type="match status" value="1"/>
</dbReference>
<dbReference type="CDD" id="cd19601">
    <property type="entry name" value="serpin42Da-like"/>
    <property type="match status" value="2"/>
</dbReference>
<dbReference type="FunFam" id="2.30.39.10:FF:000030">
    <property type="entry name" value="Serpin 2"/>
    <property type="match status" value="2"/>
</dbReference>
<evidence type="ECO:0000256" key="1">
    <source>
        <dbReference type="ARBA" id="ARBA00004613"/>
    </source>
</evidence>
<comment type="subcellular location">
    <subcellularLocation>
        <location evidence="1">Secreted</location>
    </subcellularLocation>
</comment>
<dbReference type="InterPro" id="IPR023795">
    <property type="entry name" value="Serpin_CS"/>
</dbReference>
<evidence type="ECO:0000256" key="2">
    <source>
        <dbReference type="ARBA" id="ARBA00009500"/>
    </source>
</evidence>
<dbReference type="SMART" id="SM00093">
    <property type="entry name" value="SERPIN"/>
    <property type="match status" value="2"/>
</dbReference>
<keyword evidence="4" id="KW-0646">Protease inhibitor</keyword>
<keyword evidence="5" id="KW-0732">Signal</keyword>
<keyword evidence="7" id="KW-0325">Glycoprotein</keyword>
<dbReference type="Proteomes" id="UP000494165">
    <property type="component" value="Unassembled WGS sequence"/>
</dbReference>